<dbReference type="InParanoid" id="K0IL11"/>
<dbReference type="AlphaFoldDB" id="K0IL11"/>
<dbReference type="KEGG" id="nga:Ngar_c23210"/>
<dbReference type="GeneID" id="13794338"/>
<proteinExistence type="predicted"/>
<evidence type="ECO:0000256" key="1">
    <source>
        <dbReference type="SAM" id="MobiDB-lite"/>
    </source>
</evidence>
<dbReference type="BioCyc" id="CNIT1237085:G1324-2319-MONOMER"/>
<protein>
    <submittedName>
        <fullName evidence="2">Uncharacterized protein</fullName>
    </submittedName>
</protein>
<gene>
    <name evidence="2" type="ordered locus">Ngar_c23210</name>
</gene>
<name>K0IL11_NITGG</name>
<dbReference type="RefSeq" id="WP_015019782.1">
    <property type="nucleotide sequence ID" value="NC_018719.1"/>
</dbReference>
<reference evidence="2 3" key="1">
    <citation type="journal article" date="2012" name="Environ. Microbiol.">
        <title>The genome of the ammonia-oxidizing Candidatus Nitrososphaera gargensis: insights into metabolic versatility and environmental adaptations.</title>
        <authorList>
            <person name="Spang A."/>
            <person name="Poehlein A."/>
            <person name="Offre P."/>
            <person name="Zumbragel S."/>
            <person name="Haider S."/>
            <person name="Rychlik N."/>
            <person name="Nowka B."/>
            <person name="Schmeisser C."/>
            <person name="Lebedeva E.V."/>
            <person name="Rattei T."/>
            <person name="Bohm C."/>
            <person name="Schmid M."/>
            <person name="Galushko A."/>
            <person name="Hatzenpichler R."/>
            <person name="Weinmaier T."/>
            <person name="Daniel R."/>
            <person name="Schleper C."/>
            <person name="Spieck E."/>
            <person name="Streit W."/>
            <person name="Wagner M."/>
        </authorList>
    </citation>
    <scope>NUCLEOTIDE SEQUENCE [LARGE SCALE GENOMIC DNA]</scope>
    <source>
        <strain evidence="3">Ga9.2</strain>
    </source>
</reference>
<dbReference type="OrthoDB" id="374575at2157"/>
<dbReference type="HOGENOM" id="CLU_1280833_0_0_2"/>
<dbReference type="SUPFAM" id="SSF48452">
    <property type="entry name" value="TPR-like"/>
    <property type="match status" value="1"/>
</dbReference>
<dbReference type="InterPro" id="IPR011990">
    <property type="entry name" value="TPR-like_helical_dom_sf"/>
</dbReference>
<feature type="region of interest" description="Disordered" evidence="1">
    <location>
        <begin position="180"/>
        <end position="215"/>
    </location>
</feature>
<evidence type="ECO:0000313" key="2">
    <source>
        <dbReference type="EMBL" id="AFU59247.1"/>
    </source>
</evidence>
<accession>K0IL11</accession>
<sequence>MQVKTWLQRLTDESNLWFNAVKAEDEGSFQSAISYYMKDALECIRQHSLVRAALSCSCAANCLARMGAWSPARMLYSEAGRLYVENSEIAMSESIREALWSLQEAFENYALAGDDSAADTVRERYVMLAARTSPFSRAGQVAEDLESRRVESIKPDPRKKEASIPEELAGEIENFVRARRSGTARTDDSFDPSYVMRSIGVNNGGSRLDEKSIAS</sequence>
<organism evidence="2 3">
    <name type="scientific">Nitrososphaera gargensis (strain Ga9.2)</name>
    <dbReference type="NCBI Taxonomy" id="1237085"/>
    <lineage>
        <taxon>Archaea</taxon>
        <taxon>Nitrososphaerota</taxon>
        <taxon>Nitrososphaeria</taxon>
        <taxon>Nitrososphaerales</taxon>
        <taxon>Nitrososphaeraceae</taxon>
        <taxon>Nitrososphaera</taxon>
    </lineage>
</organism>
<dbReference type="STRING" id="1237085.Ngar_c23210"/>
<dbReference type="Proteomes" id="UP000008037">
    <property type="component" value="Chromosome"/>
</dbReference>
<keyword evidence="3" id="KW-1185">Reference proteome</keyword>
<dbReference type="EMBL" id="CP002408">
    <property type="protein sequence ID" value="AFU59247.1"/>
    <property type="molecule type" value="Genomic_DNA"/>
</dbReference>
<evidence type="ECO:0000313" key="3">
    <source>
        <dbReference type="Proteomes" id="UP000008037"/>
    </source>
</evidence>